<evidence type="ECO:0000256" key="7">
    <source>
        <dbReference type="ARBA" id="ARBA00023242"/>
    </source>
</evidence>
<name>A0A2G7G4T3_9EURO</name>
<keyword evidence="7" id="KW-0539">Nucleus</keyword>
<dbReference type="CDD" id="cd12148">
    <property type="entry name" value="fungal_TF_MHR"/>
    <property type="match status" value="1"/>
</dbReference>
<keyword evidence="8" id="KW-0175">Coiled coil</keyword>
<evidence type="ECO:0000256" key="5">
    <source>
        <dbReference type="ARBA" id="ARBA00023125"/>
    </source>
</evidence>
<dbReference type="InterPro" id="IPR036864">
    <property type="entry name" value="Zn2-C6_fun-type_DNA-bd_sf"/>
</dbReference>
<proteinExistence type="predicted"/>
<dbReference type="EMBL" id="NEXV01000126">
    <property type="protein sequence ID" value="PIG87854.1"/>
    <property type="molecule type" value="Genomic_DNA"/>
</dbReference>
<dbReference type="PANTHER" id="PTHR31845">
    <property type="entry name" value="FINGER DOMAIN PROTEIN, PUTATIVE-RELATED"/>
    <property type="match status" value="1"/>
</dbReference>
<dbReference type="InterPro" id="IPR001138">
    <property type="entry name" value="Zn2Cys6_DnaBD"/>
</dbReference>
<dbReference type="AlphaFoldDB" id="A0A2G7G4T3"/>
<reference evidence="10 11" key="1">
    <citation type="submission" date="2017-05" db="EMBL/GenBank/DDBJ databases">
        <title>Genome sequence for an aflatoxigenic pathogen of Argentinian peanut, Aspergillus arachidicola.</title>
        <authorList>
            <person name="Moore G."/>
            <person name="Beltz S.B."/>
            <person name="Mack B.M."/>
        </authorList>
    </citation>
    <scope>NUCLEOTIDE SEQUENCE [LARGE SCALE GENOMIC DNA]</scope>
    <source>
        <strain evidence="10 11">CBS 117610</strain>
    </source>
</reference>
<evidence type="ECO:0000313" key="11">
    <source>
        <dbReference type="Proteomes" id="UP000231358"/>
    </source>
</evidence>
<evidence type="ECO:0000259" key="9">
    <source>
        <dbReference type="PROSITE" id="PS50048"/>
    </source>
</evidence>
<keyword evidence="2" id="KW-0479">Metal-binding</keyword>
<keyword evidence="4" id="KW-0805">Transcription regulation</keyword>
<dbReference type="SUPFAM" id="SSF57701">
    <property type="entry name" value="Zn2/Cys6 DNA-binding domain"/>
    <property type="match status" value="1"/>
</dbReference>
<dbReference type="FunFam" id="4.10.240.10:FF:000003">
    <property type="entry name" value="C6 transcription factor (Leu3)"/>
    <property type="match status" value="1"/>
</dbReference>
<keyword evidence="3" id="KW-0862">Zinc</keyword>
<evidence type="ECO:0000256" key="8">
    <source>
        <dbReference type="SAM" id="Coils"/>
    </source>
</evidence>
<evidence type="ECO:0000256" key="4">
    <source>
        <dbReference type="ARBA" id="ARBA00023015"/>
    </source>
</evidence>
<dbReference type="CDD" id="cd00067">
    <property type="entry name" value="GAL4"/>
    <property type="match status" value="1"/>
</dbReference>
<dbReference type="GO" id="GO:0005634">
    <property type="term" value="C:nucleus"/>
    <property type="evidence" value="ECO:0007669"/>
    <property type="project" value="UniProtKB-SubCell"/>
</dbReference>
<dbReference type="GO" id="GO:0001216">
    <property type="term" value="F:DNA-binding transcription activator activity"/>
    <property type="evidence" value="ECO:0007669"/>
    <property type="project" value="UniProtKB-ARBA"/>
</dbReference>
<dbReference type="STRING" id="656916.A0A2G7G4T3"/>
<feature type="coiled-coil region" evidence="8">
    <location>
        <begin position="57"/>
        <end position="84"/>
    </location>
</feature>
<evidence type="ECO:0000256" key="1">
    <source>
        <dbReference type="ARBA" id="ARBA00004123"/>
    </source>
</evidence>
<keyword evidence="5" id="KW-0238">DNA-binding</keyword>
<dbReference type="Pfam" id="PF00172">
    <property type="entry name" value="Zn_clus"/>
    <property type="match status" value="1"/>
</dbReference>
<dbReference type="Proteomes" id="UP000231358">
    <property type="component" value="Unassembled WGS sequence"/>
</dbReference>
<keyword evidence="6" id="KW-0804">Transcription</keyword>
<keyword evidence="11" id="KW-1185">Reference proteome</keyword>
<dbReference type="InterPro" id="IPR051089">
    <property type="entry name" value="prtT"/>
</dbReference>
<sequence>MEMTLSATKKQRGGPRKACNECKQQKLRCDIVQTPADACSRCKGLQIECKVEPSFTRISKRRRNAEMEREIAGLRRRLATNTNHQGHAVQVNVGDEVFQYYHPFLPLLDPQNPPEHYLCRCPLQAWTIICVASRRAPEEPGLLGALTGPFTRLLWSTITNVPQDYAVVKALCLLCTWPLPTTSQRKDATFMLCGLMMQISMQLGLHRPVQAEEFTTFRIGHSEAVKDRLQTWVVCNIVAQNVATGYGQPPGTIYDWALEPASLQDAGYYPPEDLRTRLQIEKFCDRITKSLYNSRPDAAEFIGPERLLIVQLLENELRDMELSFGRNISHINMIHLRAAELHLRYFIFLGSNPRTNDITKLFITTTSFLTQVLDLETSPGQLISYATNYILQMIISAAFGLMKLLKSTFRHHIDFDYGKLLFNGAISALRRISIMDHDRPVRLADVLAQMWNAGDPEQSTEEDSLQLKVRCRMITTANATESTTAIIPEQFGESLENPAMICPPNLGQGSAFFNEAGFAEIFDSLNWVFDEFPDPFIAPQMMQ</sequence>
<dbReference type="GO" id="GO:0000976">
    <property type="term" value="F:transcription cis-regulatory region binding"/>
    <property type="evidence" value="ECO:0007669"/>
    <property type="project" value="TreeGrafter"/>
</dbReference>
<comment type="caution">
    <text evidence="10">The sequence shown here is derived from an EMBL/GenBank/DDBJ whole genome shotgun (WGS) entry which is preliminary data.</text>
</comment>
<dbReference type="PANTHER" id="PTHR31845:SF21">
    <property type="entry name" value="REGULATORY PROTEIN LEU3"/>
    <property type="match status" value="1"/>
</dbReference>
<evidence type="ECO:0000256" key="2">
    <source>
        <dbReference type="ARBA" id="ARBA00022723"/>
    </source>
</evidence>
<evidence type="ECO:0000313" key="10">
    <source>
        <dbReference type="EMBL" id="PIG87854.1"/>
    </source>
</evidence>
<dbReference type="GO" id="GO:0008270">
    <property type="term" value="F:zinc ion binding"/>
    <property type="evidence" value="ECO:0007669"/>
    <property type="project" value="InterPro"/>
</dbReference>
<organism evidence="10 11">
    <name type="scientific">Aspergillus arachidicola</name>
    <dbReference type="NCBI Taxonomy" id="656916"/>
    <lineage>
        <taxon>Eukaryota</taxon>
        <taxon>Fungi</taxon>
        <taxon>Dikarya</taxon>
        <taxon>Ascomycota</taxon>
        <taxon>Pezizomycotina</taxon>
        <taxon>Eurotiomycetes</taxon>
        <taxon>Eurotiomycetidae</taxon>
        <taxon>Eurotiales</taxon>
        <taxon>Aspergillaceae</taxon>
        <taxon>Aspergillus</taxon>
        <taxon>Aspergillus subgen. Circumdati</taxon>
    </lineage>
</organism>
<evidence type="ECO:0000256" key="3">
    <source>
        <dbReference type="ARBA" id="ARBA00022833"/>
    </source>
</evidence>
<feature type="domain" description="Zn(2)-C6 fungal-type" evidence="9">
    <location>
        <begin position="18"/>
        <end position="51"/>
    </location>
</feature>
<protein>
    <submittedName>
        <fullName evidence="10">C6 zinc finger domain protein</fullName>
    </submittedName>
</protein>
<dbReference type="SMART" id="SM00066">
    <property type="entry name" value="GAL4"/>
    <property type="match status" value="1"/>
</dbReference>
<comment type="subcellular location">
    <subcellularLocation>
        <location evidence="1">Nucleus</location>
    </subcellularLocation>
</comment>
<dbReference type="PROSITE" id="PS50048">
    <property type="entry name" value="ZN2_CY6_FUNGAL_2"/>
    <property type="match status" value="1"/>
</dbReference>
<gene>
    <name evidence="10" type="ORF">AARAC_009860</name>
</gene>
<dbReference type="PROSITE" id="PS00463">
    <property type="entry name" value="ZN2_CY6_FUNGAL_1"/>
    <property type="match status" value="1"/>
</dbReference>
<evidence type="ECO:0000256" key="6">
    <source>
        <dbReference type="ARBA" id="ARBA00023163"/>
    </source>
</evidence>
<dbReference type="GO" id="GO:0000981">
    <property type="term" value="F:DNA-binding transcription factor activity, RNA polymerase II-specific"/>
    <property type="evidence" value="ECO:0007669"/>
    <property type="project" value="InterPro"/>
</dbReference>
<dbReference type="Gene3D" id="4.10.240.10">
    <property type="entry name" value="Zn(2)-C6 fungal-type DNA-binding domain"/>
    <property type="match status" value="1"/>
</dbReference>
<accession>A0A2G7G4T3</accession>